<dbReference type="Proteomes" id="UP000478008">
    <property type="component" value="Unassembled WGS sequence"/>
</dbReference>
<dbReference type="PROSITE" id="PS00616">
    <property type="entry name" value="HIS_ACID_PHOSPHAT_1"/>
    <property type="match status" value="1"/>
</dbReference>
<reference evidence="9 10" key="1">
    <citation type="submission" date="2019-07" db="EMBL/GenBank/DDBJ databases">
        <authorList>
            <person name="Friedrich A."/>
            <person name="Schacherer J."/>
        </authorList>
    </citation>
    <scope>NUCLEOTIDE SEQUENCE [LARGE SCALE GENOMIC DNA]</scope>
</reference>
<reference evidence="8" key="4">
    <citation type="journal article" name="BMC Genomics">
        <title>New genome assemblies reveal patterns of domestication and adaptation across Brettanomyces (Dekkera) species.</title>
        <authorList>
            <person name="Roach M.J."/>
            <person name="Borneman A.R."/>
        </authorList>
    </citation>
    <scope>NUCLEOTIDE SEQUENCE</scope>
    <source>
        <strain evidence="8">UCD 2041</strain>
    </source>
</reference>
<feature type="signal peptide" evidence="6">
    <location>
        <begin position="1"/>
        <end position="18"/>
    </location>
</feature>
<comment type="similarity">
    <text evidence="1">Belongs to the histidine acid phosphatase family.</text>
</comment>
<feature type="active site" description="Proton donor" evidence="4">
    <location>
        <position position="336"/>
    </location>
</feature>
<evidence type="ECO:0000313" key="11">
    <source>
        <dbReference type="Proteomes" id="UP000568158"/>
    </source>
</evidence>
<keyword evidence="10" id="KW-1185">Reference proteome</keyword>
<evidence type="ECO:0000256" key="3">
    <source>
        <dbReference type="ARBA" id="ARBA00023180"/>
    </source>
</evidence>
<dbReference type="OrthoDB" id="6509975at2759"/>
<evidence type="ECO:0000313" key="8">
    <source>
        <dbReference type="EMBL" id="QOU21299.1"/>
    </source>
</evidence>
<dbReference type="Pfam" id="PF00328">
    <property type="entry name" value="His_Phos_2"/>
    <property type="match status" value="1"/>
</dbReference>
<evidence type="ECO:0000313" key="10">
    <source>
        <dbReference type="Proteomes" id="UP000478008"/>
    </source>
</evidence>
<dbReference type="InterPro" id="IPR033379">
    <property type="entry name" value="Acid_Pase_AS"/>
</dbReference>
<dbReference type="InterPro" id="IPR000560">
    <property type="entry name" value="His_Pase_clade-2"/>
</dbReference>
<feature type="active site" description="Nucleophile" evidence="4">
    <location>
        <position position="79"/>
    </location>
</feature>
<dbReference type="PANTHER" id="PTHR20963">
    <property type="entry name" value="MULTIPLE INOSITOL POLYPHOSPHATE PHOSPHATASE-RELATED"/>
    <property type="match status" value="1"/>
</dbReference>
<protein>
    <submittedName>
        <fullName evidence="9">DEBR0S4_13806g1_1</fullName>
    </submittedName>
</protein>
<dbReference type="SUPFAM" id="SSF53254">
    <property type="entry name" value="Phosphoglycerate mutase-like"/>
    <property type="match status" value="1"/>
</dbReference>
<accession>A0A7D9CYY2</accession>
<dbReference type="EMBL" id="CP063136">
    <property type="protein sequence ID" value="QOU21299.1"/>
    <property type="molecule type" value="Genomic_DNA"/>
</dbReference>
<dbReference type="EMBL" id="CABFWN010000004">
    <property type="protein sequence ID" value="VUG19238.1"/>
    <property type="molecule type" value="Genomic_DNA"/>
</dbReference>
<name>A0A7D9CYY2_DEKBR</name>
<dbReference type="CDD" id="cd07061">
    <property type="entry name" value="HP_HAP_like"/>
    <property type="match status" value="1"/>
</dbReference>
<evidence type="ECO:0000256" key="2">
    <source>
        <dbReference type="ARBA" id="ARBA00022801"/>
    </source>
</evidence>
<dbReference type="InterPro" id="IPR016274">
    <property type="entry name" value="Histidine_acid_Pase_euk"/>
</dbReference>
<feature type="disulfide bond" evidence="5">
    <location>
        <begin position="411"/>
        <end position="419"/>
    </location>
</feature>
<keyword evidence="2" id="KW-0378">Hydrolase</keyword>
<dbReference type="OMA" id="RGRSDWC"/>
<proteinExistence type="inferred from homology"/>
<reference evidence="7 11" key="2">
    <citation type="journal article" date="2020" name="Appl. Microbiol. Biotechnol.">
        <title>Targeted gene deletion in Brettanomyces bruxellensis with an expression-free CRISPR-Cas9 system.</title>
        <authorList>
            <person name="Varela C."/>
            <person name="Bartel C."/>
            <person name="Onetto C."/>
            <person name="Borneman A."/>
        </authorList>
    </citation>
    <scope>NUCLEOTIDE SEQUENCE [LARGE SCALE GENOMIC DNA]</scope>
    <source>
        <strain evidence="7 11">AWRI1613</strain>
    </source>
</reference>
<sequence length="477" mass="53133">MKFRVLLSLAFVVYESAAYPFGSHYPLPEGQVSQTFTDNFNPVKNFGGNGPYSDGRGFGISRDPPEGCSVDQVIMLHRHGERYPDVGVYQTIEKAINKLTAFEANNTLEGDLDFFSEWDFWIHNSALIAQETTTGPYAGLLDGYSQGTEYAARYKNLWDGKTKVPMFSSGYQRIIETARKFGEGFFGRNYSEIVDMNIIPEDAAQGANSLTPSCHALKTSNVCGNLTHIMPEFSVAAERLNKQNPGLTLNSTDVYALMITAAYELNANPYSPWIDVFTREEWISFGYTQDLIYYYCDGPGDAASVAAGSLYANATLTLMNQGPEKAGKLYFSFCHDVNITPVLAAIGLFTPKEDLPVDRLPFTYDYHSGDFVPMGGHLVFERMTCNQTANNEKGVYVRAVVNEAVIPFEECSSGPGFSCSLSNYTTYLNSKLKDFNAVCKTPSSYPQELTFFWNYNDTNQYDYQNGPVSYQLGLTNE</sequence>
<dbReference type="Proteomes" id="UP000663131">
    <property type="component" value="Chromosome 8"/>
</dbReference>
<keyword evidence="3" id="KW-0325">Glycoprotein</keyword>
<dbReference type="Gene3D" id="3.40.50.1240">
    <property type="entry name" value="Phosphoglycerate mutase-like"/>
    <property type="match status" value="1"/>
</dbReference>
<evidence type="ECO:0000313" key="9">
    <source>
        <dbReference type="EMBL" id="VUG19238.1"/>
    </source>
</evidence>
<dbReference type="PIRSF" id="PIRSF000894">
    <property type="entry name" value="Acid_phosphatase"/>
    <property type="match status" value="1"/>
</dbReference>
<feature type="chain" id="PRO_5033588035" evidence="6">
    <location>
        <begin position="19"/>
        <end position="477"/>
    </location>
</feature>
<evidence type="ECO:0000256" key="5">
    <source>
        <dbReference type="PIRSR" id="PIRSR000894-2"/>
    </source>
</evidence>
<dbReference type="PANTHER" id="PTHR20963:SF18">
    <property type="entry name" value="ACID PHOSPHATASE PHO11-RELATED"/>
    <property type="match status" value="1"/>
</dbReference>
<dbReference type="AlphaFoldDB" id="A0A7D9CYY2"/>
<evidence type="ECO:0000256" key="6">
    <source>
        <dbReference type="SAM" id="SignalP"/>
    </source>
</evidence>
<dbReference type="GO" id="GO:0003993">
    <property type="term" value="F:acid phosphatase activity"/>
    <property type="evidence" value="ECO:0007669"/>
    <property type="project" value="TreeGrafter"/>
</dbReference>
<dbReference type="GO" id="GO:0009277">
    <property type="term" value="C:fungal-type cell wall"/>
    <property type="evidence" value="ECO:0007669"/>
    <property type="project" value="TreeGrafter"/>
</dbReference>
<dbReference type="Proteomes" id="UP000568158">
    <property type="component" value="Unassembled WGS sequence"/>
</dbReference>
<organism evidence="9 10">
    <name type="scientific">Dekkera bruxellensis</name>
    <name type="common">Brettanomyces custersii</name>
    <dbReference type="NCBI Taxonomy" id="5007"/>
    <lineage>
        <taxon>Eukaryota</taxon>
        <taxon>Fungi</taxon>
        <taxon>Dikarya</taxon>
        <taxon>Ascomycota</taxon>
        <taxon>Saccharomycotina</taxon>
        <taxon>Pichiomycetes</taxon>
        <taxon>Pichiales</taxon>
        <taxon>Pichiaceae</taxon>
        <taxon>Brettanomyces</taxon>
    </lineage>
</organism>
<evidence type="ECO:0000256" key="4">
    <source>
        <dbReference type="PIRSR" id="PIRSR000894-1"/>
    </source>
</evidence>
<reference evidence="8" key="3">
    <citation type="submission" date="2020-10" db="EMBL/GenBank/DDBJ databases">
        <authorList>
            <person name="Palmer J.M."/>
        </authorList>
    </citation>
    <scope>NUCLEOTIDE SEQUENCE</scope>
    <source>
        <strain evidence="8">UCD 2041</strain>
    </source>
</reference>
<feature type="disulfide bond" evidence="5">
    <location>
        <begin position="68"/>
        <end position="385"/>
    </location>
</feature>
<gene>
    <name evidence="9" type="primary">PHO5</name>
    <name evidence="8" type="ORF">BRETT_001020</name>
    <name evidence="9" type="ORF">DEBR0S4_13806G</name>
    <name evidence="7" type="ORF">HII12_001247</name>
</gene>
<dbReference type="InterPro" id="IPR029033">
    <property type="entry name" value="His_PPase_superfam"/>
</dbReference>
<keyword evidence="5" id="KW-1015">Disulfide bond</keyword>
<evidence type="ECO:0000313" key="7">
    <source>
        <dbReference type="EMBL" id="KAF6014830.1"/>
    </source>
</evidence>
<keyword evidence="6" id="KW-0732">Signal</keyword>
<evidence type="ECO:0000256" key="1">
    <source>
        <dbReference type="ARBA" id="ARBA00005375"/>
    </source>
</evidence>
<dbReference type="EMBL" id="JABCYN010000012">
    <property type="protein sequence ID" value="KAF6014830.1"/>
    <property type="molecule type" value="Genomic_DNA"/>
</dbReference>